<keyword evidence="1" id="KW-0285">Flavoprotein</keyword>
<name>A0A0P7BSK4_9BACT</name>
<evidence type="ECO:0000259" key="4">
    <source>
        <dbReference type="PROSITE" id="PS50902"/>
    </source>
</evidence>
<keyword evidence="3" id="KW-0812">Transmembrane</keyword>
<dbReference type="InterPro" id="IPR039261">
    <property type="entry name" value="FNR_nucleotide-bd"/>
</dbReference>
<keyword evidence="3" id="KW-1133">Transmembrane helix</keyword>
<organism evidence="6 7">
    <name type="scientific">Jiulongibacter sediminis</name>
    <dbReference type="NCBI Taxonomy" id="1605367"/>
    <lineage>
        <taxon>Bacteria</taxon>
        <taxon>Pseudomonadati</taxon>
        <taxon>Bacteroidota</taxon>
        <taxon>Cytophagia</taxon>
        <taxon>Cytophagales</taxon>
        <taxon>Leadbetterellaceae</taxon>
        <taxon>Jiulongibacter</taxon>
    </lineage>
</organism>
<proteinExistence type="predicted"/>
<gene>
    <name evidence="6" type="ORF">AFM12_13070</name>
</gene>
<evidence type="ECO:0000256" key="1">
    <source>
        <dbReference type="ARBA" id="ARBA00022630"/>
    </source>
</evidence>
<dbReference type="Gene3D" id="2.40.30.10">
    <property type="entry name" value="Translation factors"/>
    <property type="match status" value="1"/>
</dbReference>
<accession>A0A0P7BSK4</accession>
<dbReference type="PROSITE" id="PS51384">
    <property type="entry name" value="FAD_FR"/>
    <property type="match status" value="1"/>
</dbReference>
<dbReference type="InterPro" id="IPR017938">
    <property type="entry name" value="Riboflavin_synthase-like_b-brl"/>
</dbReference>
<evidence type="ECO:0000256" key="2">
    <source>
        <dbReference type="ARBA" id="ARBA00023797"/>
    </source>
</evidence>
<dbReference type="InterPro" id="IPR017927">
    <property type="entry name" value="FAD-bd_FR_type"/>
</dbReference>
<dbReference type="GO" id="GO:0003958">
    <property type="term" value="F:NADPH-hemoprotein reductase activity"/>
    <property type="evidence" value="ECO:0007669"/>
    <property type="project" value="UniProtKB-EC"/>
</dbReference>
<dbReference type="Gene3D" id="3.40.50.360">
    <property type="match status" value="1"/>
</dbReference>
<evidence type="ECO:0000256" key="3">
    <source>
        <dbReference type="SAM" id="Phobius"/>
    </source>
</evidence>
<dbReference type="PANTHER" id="PTHR19384:SF17">
    <property type="entry name" value="NADPH--CYTOCHROME P450 REDUCTASE"/>
    <property type="match status" value="1"/>
</dbReference>
<dbReference type="InterPro" id="IPR005625">
    <property type="entry name" value="PepSY-ass_TM"/>
</dbReference>
<dbReference type="Gene3D" id="3.40.50.80">
    <property type="entry name" value="Nucleotide-binding domain of ferredoxin-NADP reductase (FNR) module"/>
    <property type="match status" value="1"/>
</dbReference>
<dbReference type="STRING" id="1605367.AFM12_13070"/>
<dbReference type="PANTHER" id="PTHR19384">
    <property type="entry name" value="NITRIC OXIDE SYNTHASE-RELATED"/>
    <property type="match status" value="1"/>
</dbReference>
<dbReference type="SUPFAM" id="SSF63380">
    <property type="entry name" value="Riboflavin synthase domain-like"/>
    <property type="match status" value="1"/>
</dbReference>
<evidence type="ECO:0000259" key="5">
    <source>
        <dbReference type="PROSITE" id="PS51384"/>
    </source>
</evidence>
<dbReference type="PROSITE" id="PS50902">
    <property type="entry name" value="FLAVODOXIN_LIKE"/>
    <property type="match status" value="1"/>
</dbReference>
<dbReference type="EMBL" id="LGTQ01000010">
    <property type="protein sequence ID" value="KPM47441.1"/>
    <property type="molecule type" value="Genomic_DNA"/>
</dbReference>
<protein>
    <recommendedName>
        <fullName evidence="2">NADPH--hemoprotein reductase</fullName>
        <ecNumber evidence="2">1.6.2.4</ecNumber>
    </recommendedName>
</protein>
<dbReference type="GO" id="GO:0005829">
    <property type="term" value="C:cytosol"/>
    <property type="evidence" value="ECO:0007669"/>
    <property type="project" value="TreeGrafter"/>
</dbReference>
<dbReference type="GO" id="GO:0010181">
    <property type="term" value="F:FMN binding"/>
    <property type="evidence" value="ECO:0007669"/>
    <property type="project" value="InterPro"/>
</dbReference>
<dbReference type="InterPro" id="IPR001094">
    <property type="entry name" value="Flavdoxin-like"/>
</dbReference>
<feature type="transmembrane region" description="Helical" evidence="3">
    <location>
        <begin position="12"/>
        <end position="33"/>
    </location>
</feature>
<dbReference type="InterPro" id="IPR029039">
    <property type="entry name" value="Flavoprotein-like_sf"/>
</dbReference>
<dbReference type="PRINTS" id="PR00369">
    <property type="entry name" value="FLAVODOXIN"/>
</dbReference>
<evidence type="ECO:0000313" key="6">
    <source>
        <dbReference type="EMBL" id="KPM47441.1"/>
    </source>
</evidence>
<keyword evidence="7" id="KW-1185">Reference proteome</keyword>
<dbReference type="Pfam" id="PF03929">
    <property type="entry name" value="PepSY_TM"/>
    <property type="match status" value="1"/>
</dbReference>
<feature type="transmembrane region" description="Helical" evidence="3">
    <location>
        <begin position="175"/>
        <end position="196"/>
    </location>
</feature>
<dbReference type="Proteomes" id="UP000050454">
    <property type="component" value="Unassembled WGS sequence"/>
</dbReference>
<reference evidence="6 7" key="1">
    <citation type="submission" date="2015-07" db="EMBL/GenBank/DDBJ databases">
        <title>The draft genome sequence of Leadbetterella sp. JN14-9.</title>
        <authorList>
            <person name="Liu Y."/>
            <person name="Du J."/>
            <person name="Shao Z."/>
        </authorList>
    </citation>
    <scope>NUCLEOTIDE SEQUENCE [LARGE SCALE GENOMIC DNA]</scope>
    <source>
        <strain evidence="6 7">JN14-9</strain>
    </source>
</reference>
<feature type="domain" description="Flavodoxin-like" evidence="4">
    <location>
        <begin position="322"/>
        <end position="458"/>
    </location>
</feature>
<dbReference type="EC" id="1.6.2.4" evidence="2"/>
<feature type="transmembrane region" description="Helical" evidence="3">
    <location>
        <begin position="129"/>
        <end position="150"/>
    </location>
</feature>
<evidence type="ECO:0000313" key="7">
    <source>
        <dbReference type="Proteomes" id="UP000050454"/>
    </source>
</evidence>
<comment type="caution">
    <text evidence="6">The sequence shown here is derived from an EMBL/GenBank/DDBJ whole genome shotgun (WGS) entry which is preliminary data.</text>
</comment>
<dbReference type="RefSeq" id="WP_055148951.1">
    <property type="nucleotide sequence ID" value="NZ_JXSZ01000010.1"/>
</dbReference>
<dbReference type="OrthoDB" id="9789468at2"/>
<dbReference type="GO" id="GO:0050660">
    <property type="term" value="F:flavin adenine dinucleotide binding"/>
    <property type="evidence" value="ECO:0007669"/>
    <property type="project" value="TreeGrafter"/>
</dbReference>
<keyword evidence="3" id="KW-0472">Membrane</keyword>
<dbReference type="AlphaFoldDB" id="A0A0P7BSK4"/>
<dbReference type="InterPro" id="IPR008254">
    <property type="entry name" value="Flavodoxin/NO_synth"/>
</dbReference>
<sequence length="697" mass="77873">MKGKGWRKLHYLLAAVAGFFILLASGTGLILSIEPFVLHQYAVSGEIDKNLKFNELQNKLQEDFLEVFSLEKDSYGNIKIEGIGLEADGTFFLSANSGEIVEAPQPVATVFNFSRDLHRSLFLKTPGRVLMGITSFAMLFLAISGIALWLKRAGGVRGVLKSIPIIEFNRDRHAYWSRLFILPIIFIAASGLYLSIDRFAELGKESTTSSKTRPLLSDIKLKDVDAVVFPVMEEEPLIIETKSGAAHYVNGELLEFYPKATSANLRKWSFMVHTGEGSRPIALILGLSSLVLLFLTYSGFRMLPAALKKRGNSQEDIENKDLIIAVGSETGHTWRFAESLSKSLSACDIDHALIGMDQLKNCKGEKTILFLVSTYGDGEAPGNAEDFESKIQDIFAEAERLNFGVLGFGSTDYPAYCAYAKELRNQLLSIKNSREVMPYETVNNRSVSDFVEWVKGLNKSMNYQLKIDTAALNPERRKQLSSFEVLDKKEITELLFLRIDLDKSSYVRSGDLLAVYPPDENIERYYSIAIDPETKDMILLVKPTGLCSNYLASLSAGDKFEAFVKRNPSFYKPEGSVLMIANGTGIAPFLGMLTPSDSLFWGCKYRRQHDLIHSFFENQNVNITYSKEASKAHVQDLLSEEKNMIEKVLKSNGSIMICGSLSMLKGTTEVLNQIFTESGLPDIRELKKQGRILIDCY</sequence>
<dbReference type="SUPFAM" id="SSF52343">
    <property type="entry name" value="Ferredoxin reductase-like, C-terminal NADP-linked domain"/>
    <property type="match status" value="1"/>
</dbReference>
<dbReference type="Pfam" id="PF00258">
    <property type="entry name" value="Flavodoxin_1"/>
    <property type="match status" value="1"/>
</dbReference>
<dbReference type="SUPFAM" id="SSF52218">
    <property type="entry name" value="Flavoproteins"/>
    <property type="match status" value="1"/>
</dbReference>
<feature type="domain" description="FAD-binding FR-type" evidence="5">
    <location>
        <begin position="478"/>
        <end position="573"/>
    </location>
</feature>
<feature type="transmembrane region" description="Helical" evidence="3">
    <location>
        <begin position="281"/>
        <end position="300"/>
    </location>
</feature>